<reference evidence="2" key="2">
    <citation type="submission" date="2020-09" db="EMBL/GenBank/DDBJ databases">
        <authorList>
            <person name="Sun Q."/>
            <person name="Ohkuma M."/>
        </authorList>
    </citation>
    <scope>NUCLEOTIDE SEQUENCE</scope>
    <source>
        <strain evidence="2">JCM 14359</strain>
    </source>
</reference>
<organism evidence="2 3">
    <name type="scientific">Halobellus salinus</name>
    <dbReference type="NCBI Taxonomy" id="931585"/>
    <lineage>
        <taxon>Archaea</taxon>
        <taxon>Methanobacteriati</taxon>
        <taxon>Methanobacteriota</taxon>
        <taxon>Stenosarchaea group</taxon>
        <taxon>Halobacteria</taxon>
        <taxon>Halobacteriales</taxon>
        <taxon>Haloferacaceae</taxon>
        <taxon>Halobellus</taxon>
    </lineage>
</organism>
<proteinExistence type="predicted"/>
<keyword evidence="1" id="KW-1133">Transmembrane helix</keyword>
<gene>
    <name evidence="2" type="ORF">GCM10008995_22770</name>
</gene>
<feature type="transmembrane region" description="Helical" evidence="1">
    <location>
        <begin position="7"/>
        <end position="28"/>
    </location>
</feature>
<keyword evidence="1" id="KW-0472">Membrane</keyword>
<sequence>MRYADFLARITGLCVAVAGTALVGREFLVGIPGGIREVAVAAPGSLSAPGVATVGIGAAFVAAGLAVLAGRWRWVAVSVGGVAAVVAVASLAVGIGSSAAVVGVGVAGLALLFAGAASGGPAVG</sequence>
<accession>A0A830ECF8</accession>
<feature type="transmembrane region" description="Helical" evidence="1">
    <location>
        <begin position="75"/>
        <end position="95"/>
    </location>
</feature>
<reference evidence="2" key="1">
    <citation type="journal article" date="2014" name="Int. J. Syst. Evol. Microbiol.">
        <title>Complete genome sequence of Corynebacterium casei LMG S-19264T (=DSM 44701T), isolated from a smear-ripened cheese.</title>
        <authorList>
            <consortium name="US DOE Joint Genome Institute (JGI-PGF)"/>
            <person name="Walter F."/>
            <person name="Albersmeier A."/>
            <person name="Kalinowski J."/>
            <person name="Ruckert C."/>
        </authorList>
    </citation>
    <scope>NUCLEOTIDE SEQUENCE</scope>
    <source>
        <strain evidence="2">JCM 14359</strain>
    </source>
</reference>
<comment type="caution">
    <text evidence="2">The sequence shown here is derived from an EMBL/GenBank/DDBJ whole genome shotgun (WGS) entry which is preliminary data.</text>
</comment>
<keyword evidence="3" id="KW-1185">Reference proteome</keyword>
<protein>
    <submittedName>
        <fullName evidence="2">Uncharacterized protein</fullName>
    </submittedName>
</protein>
<evidence type="ECO:0000256" key="1">
    <source>
        <dbReference type="SAM" id="Phobius"/>
    </source>
</evidence>
<dbReference type="RefSeq" id="WP_188787540.1">
    <property type="nucleotide sequence ID" value="NZ_BMOC01000015.1"/>
</dbReference>
<dbReference type="Proteomes" id="UP000653099">
    <property type="component" value="Unassembled WGS sequence"/>
</dbReference>
<evidence type="ECO:0000313" key="3">
    <source>
        <dbReference type="Proteomes" id="UP000653099"/>
    </source>
</evidence>
<name>A0A830ECF8_9EURY</name>
<dbReference type="AlphaFoldDB" id="A0A830ECF8"/>
<evidence type="ECO:0000313" key="2">
    <source>
        <dbReference type="EMBL" id="GGJ12338.1"/>
    </source>
</evidence>
<keyword evidence="1" id="KW-0812">Transmembrane</keyword>
<feature type="transmembrane region" description="Helical" evidence="1">
    <location>
        <begin position="101"/>
        <end position="123"/>
    </location>
</feature>
<feature type="transmembrane region" description="Helical" evidence="1">
    <location>
        <begin position="48"/>
        <end position="68"/>
    </location>
</feature>
<dbReference type="EMBL" id="BMOC01000015">
    <property type="protein sequence ID" value="GGJ12338.1"/>
    <property type="molecule type" value="Genomic_DNA"/>
</dbReference>